<evidence type="ECO:0000313" key="10">
    <source>
        <dbReference type="EMBL" id="ONI29371.1"/>
    </source>
</evidence>
<name>A0A251QZW1_PRUPE</name>
<dbReference type="GO" id="GO:0005743">
    <property type="term" value="C:mitochondrial inner membrane"/>
    <property type="evidence" value="ECO:0007669"/>
    <property type="project" value="UniProtKB-SubCell"/>
</dbReference>
<proteinExistence type="inferred from homology"/>
<evidence type="ECO:0000256" key="4">
    <source>
        <dbReference type="ARBA" id="ARBA00022692"/>
    </source>
</evidence>
<dbReference type="SMR" id="A0A251QZW1"/>
<dbReference type="Proteomes" id="UP000006882">
    <property type="component" value="Chromosome G1"/>
</dbReference>
<accession>A0A251QZW1</accession>
<evidence type="ECO:0000313" key="11">
    <source>
        <dbReference type="Proteomes" id="UP000006882"/>
    </source>
</evidence>
<evidence type="ECO:0000256" key="6">
    <source>
        <dbReference type="ARBA" id="ARBA00022989"/>
    </source>
</evidence>
<keyword evidence="7" id="KW-0496">Mitochondrion</keyword>
<dbReference type="AlphaFoldDB" id="A0A251QZW1"/>
<dbReference type="Gramene" id="ONI29371">
    <property type="protein sequence ID" value="ONI29371"/>
    <property type="gene ID" value="PRUPE_1G195500"/>
</dbReference>
<sequence length="62" mass="7045">MAGRAAHPTLKGPSVIREICFGVVIAFAAGSFWKMYHWDLQKKTRSFYELLEKDEISVVADE</sequence>
<evidence type="ECO:0000256" key="7">
    <source>
        <dbReference type="ARBA" id="ARBA00023128"/>
    </source>
</evidence>
<evidence type="ECO:0000256" key="5">
    <source>
        <dbReference type="ARBA" id="ARBA00022792"/>
    </source>
</evidence>
<evidence type="ECO:0000256" key="3">
    <source>
        <dbReference type="ARBA" id="ARBA00009591"/>
    </source>
</evidence>
<gene>
    <name evidence="10" type="ORF">PRUPE_1G195500</name>
</gene>
<keyword evidence="5" id="KW-0999">Mitochondrion inner membrane</keyword>
<dbReference type="PANTHER" id="PTHR34372:SF5">
    <property type="entry name" value="CYTOCHROME C OXIDASE SUBUNIT 5C"/>
    <property type="match status" value="1"/>
</dbReference>
<keyword evidence="6 9" id="KW-1133">Transmembrane helix</keyword>
<protein>
    <recommendedName>
        <fullName evidence="12">Cytochrome c oxidase subunit 5C</fullName>
    </recommendedName>
</protein>
<dbReference type="PANTHER" id="PTHR34372">
    <property type="entry name" value="CYTOCHROME C OXIDASE SUBUNIT 5C-2-RELATED"/>
    <property type="match status" value="1"/>
</dbReference>
<keyword evidence="4 9" id="KW-0812">Transmembrane</keyword>
<evidence type="ECO:0000256" key="8">
    <source>
        <dbReference type="ARBA" id="ARBA00023136"/>
    </source>
</evidence>
<feature type="transmembrane region" description="Helical" evidence="9">
    <location>
        <begin position="15"/>
        <end position="36"/>
    </location>
</feature>
<evidence type="ECO:0000256" key="1">
    <source>
        <dbReference type="ARBA" id="ARBA00002480"/>
    </source>
</evidence>
<dbReference type="EMBL" id="CM007651">
    <property type="protein sequence ID" value="ONI29371.1"/>
    <property type="molecule type" value="Genomic_DNA"/>
</dbReference>
<dbReference type="InterPro" id="IPR008432">
    <property type="entry name" value="COX5C"/>
</dbReference>
<evidence type="ECO:0008006" key="12">
    <source>
        <dbReference type="Google" id="ProtNLM"/>
    </source>
</evidence>
<comment type="subcellular location">
    <subcellularLocation>
        <location evidence="2">Mitochondrion inner membrane</location>
    </subcellularLocation>
</comment>
<comment type="similarity">
    <text evidence="3">Belongs to the cytochrome c oxidase subunit 5C family.</text>
</comment>
<evidence type="ECO:0000256" key="2">
    <source>
        <dbReference type="ARBA" id="ARBA00004273"/>
    </source>
</evidence>
<evidence type="ECO:0000256" key="9">
    <source>
        <dbReference type="SAM" id="Phobius"/>
    </source>
</evidence>
<organism evidence="10 11">
    <name type="scientific">Prunus persica</name>
    <name type="common">Peach</name>
    <name type="synonym">Amygdalus persica</name>
    <dbReference type="NCBI Taxonomy" id="3760"/>
    <lineage>
        <taxon>Eukaryota</taxon>
        <taxon>Viridiplantae</taxon>
        <taxon>Streptophyta</taxon>
        <taxon>Embryophyta</taxon>
        <taxon>Tracheophyta</taxon>
        <taxon>Spermatophyta</taxon>
        <taxon>Magnoliopsida</taxon>
        <taxon>eudicotyledons</taxon>
        <taxon>Gunneridae</taxon>
        <taxon>Pentapetalae</taxon>
        <taxon>rosids</taxon>
        <taxon>fabids</taxon>
        <taxon>Rosales</taxon>
        <taxon>Rosaceae</taxon>
        <taxon>Amygdaloideae</taxon>
        <taxon>Amygdaleae</taxon>
        <taxon>Prunus</taxon>
    </lineage>
</organism>
<dbReference type="OrthoDB" id="506921at2759"/>
<keyword evidence="11" id="KW-1185">Reference proteome</keyword>
<reference evidence="10 11" key="1">
    <citation type="journal article" date="2013" name="Nat. Genet.">
        <title>The high-quality draft genome of peach (Prunus persica) identifies unique patterns of genetic diversity, domestication and genome evolution.</title>
        <authorList>
            <consortium name="International Peach Genome Initiative"/>
            <person name="Verde I."/>
            <person name="Abbott A.G."/>
            <person name="Scalabrin S."/>
            <person name="Jung S."/>
            <person name="Shu S."/>
            <person name="Marroni F."/>
            <person name="Zhebentyayeva T."/>
            <person name="Dettori M.T."/>
            <person name="Grimwood J."/>
            <person name="Cattonaro F."/>
            <person name="Zuccolo A."/>
            <person name="Rossini L."/>
            <person name="Jenkins J."/>
            <person name="Vendramin E."/>
            <person name="Meisel L.A."/>
            <person name="Decroocq V."/>
            <person name="Sosinski B."/>
            <person name="Prochnik S."/>
            <person name="Mitros T."/>
            <person name="Policriti A."/>
            <person name="Cipriani G."/>
            <person name="Dondini L."/>
            <person name="Ficklin S."/>
            <person name="Goodstein D.M."/>
            <person name="Xuan P."/>
            <person name="Del Fabbro C."/>
            <person name="Aramini V."/>
            <person name="Copetti D."/>
            <person name="Gonzalez S."/>
            <person name="Horner D.S."/>
            <person name="Falchi R."/>
            <person name="Lucas S."/>
            <person name="Mica E."/>
            <person name="Maldonado J."/>
            <person name="Lazzari B."/>
            <person name="Bielenberg D."/>
            <person name="Pirona R."/>
            <person name="Miculan M."/>
            <person name="Barakat A."/>
            <person name="Testolin R."/>
            <person name="Stella A."/>
            <person name="Tartarini S."/>
            <person name="Tonutti P."/>
            <person name="Arus P."/>
            <person name="Orellana A."/>
            <person name="Wells C."/>
            <person name="Main D."/>
            <person name="Vizzotto G."/>
            <person name="Silva H."/>
            <person name="Salamini F."/>
            <person name="Schmutz J."/>
            <person name="Morgante M."/>
            <person name="Rokhsar D.S."/>
        </authorList>
    </citation>
    <scope>NUCLEOTIDE SEQUENCE [LARGE SCALE GENOMIC DNA]</scope>
    <source>
        <strain evidence="11">cv. Nemared</strain>
    </source>
</reference>
<comment type="function">
    <text evidence="1">This protein is one of the nuclear-coded polypeptide chains of cytochrome c oxidase, the terminal oxidase in mitochondrial electron transport.</text>
</comment>
<dbReference type="STRING" id="3760.A0A251QZW1"/>
<keyword evidence="8 9" id="KW-0472">Membrane</keyword>